<sequence length="840" mass="88684">MTGWEFTSPLALLNEWRDREDGADLHEFLLLGSAVDLPFLERVAVPAARAMGARITVVGDAARGRYDPVDVRMAGRAYFHGLAACAGAFHPKVALLVGERDIVAAVGSGDPTMDGWGHDDELWTVLRGTREAVPAALAQLGEWLQMLPAGVAVPEYVDALLQEIAAPLEGARPAGGDARLLHNLDEGLLGQVPGGPVDELCLYAPSVDAGGDALAEIVAHFDPARVVIGLQERWTGYDGDALALVLDGRDAEIRLLAEDVPRHGKLVEWARDGRRWALTGSADLTGEALLRSLGEGGDCELAVLSPVAASLMPEGAACPPDRMAGRRTIREAGPRRGPSVLGALVGARGVRITLARPSDVEVAVEASPDGSPGSWTAAGTVPAGETVAVFAVPGPAGAVVRVRAGLGAGAEVSPPVFAADPGRCGRWADDERPRLRAPYTEQEILTGGQGRRFRHDLLRLAERLTALRAAGAGTARDANVQDRYAAWLEDHERALGAPLTSALFGHPVDAPFGPRWGPGEGAVPDEPAAGEEAVPAPLPAGEREEWRGWAPRAVGAVAPEGAAPPLPVRMLVARLFVRLLGHGVWTPDDPSWREDLARLLRRLPPEDADGVPEEASQHVNALIAVCMGLLNSGASPAGDAPEDLPAAAAWERARPLVADADPALAGDLLIPPVLPYARVLSRSELEGLVQLAHDDDPVAHIAAELADNGWELEEDEGVHRVRGSFTNPVPIAARVATLLGEHRDIALVQAMSGGRWAFVAWRRPDLLLASAPMGNAWRLYRLTGLATPESRLGSGDGMNNIGLVGRPIRLGQVPPDTAQRLLKDAGTDHLELLERLTSAT</sequence>
<gene>
    <name evidence="1" type="ORF">HNR61_002704</name>
</gene>
<dbReference type="AlphaFoldDB" id="A0A7W3QLJ9"/>
<dbReference type="RefSeq" id="WP_182843460.1">
    <property type="nucleotide sequence ID" value="NZ_BAAALP010000009.1"/>
</dbReference>
<dbReference type="EMBL" id="JACJIA010000003">
    <property type="protein sequence ID" value="MBA8951073.1"/>
    <property type="molecule type" value="Genomic_DNA"/>
</dbReference>
<dbReference type="Proteomes" id="UP000572680">
    <property type="component" value="Unassembled WGS sequence"/>
</dbReference>
<organism evidence="1 2">
    <name type="scientific">Actinomadura namibiensis</name>
    <dbReference type="NCBI Taxonomy" id="182080"/>
    <lineage>
        <taxon>Bacteria</taxon>
        <taxon>Bacillati</taxon>
        <taxon>Actinomycetota</taxon>
        <taxon>Actinomycetes</taxon>
        <taxon>Streptosporangiales</taxon>
        <taxon>Thermomonosporaceae</taxon>
        <taxon>Actinomadura</taxon>
    </lineage>
</organism>
<protein>
    <submittedName>
        <fullName evidence="1">Uncharacterized protein</fullName>
    </submittedName>
</protein>
<reference evidence="1 2" key="1">
    <citation type="submission" date="2020-08" db="EMBL/GenBank/DDBJ databases">
        <title>Genomic Encyclopedia of Type Strains, Phase IV (KMG-IV): sequencing the most valuable type-strain genomes for metagenomic binning, comparative biology and taxonomic classification.</title>
        <authorList>
            <person name="Goeker M."/>
        </authorList>
    </citation>
    <scope>NUCLEOTIDE SEQUENCE [LARGE SCALE GENOMIC DNA]</scope>
    <source>
        <strain evidence="1 2">DSM 44197</strain>
    </source>
</reference>
<name>A0A7W3QLJ9_ACTNM</name>
<evidence type="ECO:0000313" key="2">
    <source>
        <dbReference type="Proteomes" id="UP000572680"/>
    </source>
</evidence>
<accession>A0A7W3QLJ9</accession>
<comment type="caution">
    <text evidence="1">The sequence shown here is derived from an EMBL/GenBank/DDBJ whole genome shotgun (WGS) entry which is preliminary data.</text>
</comment>
<proteinExistence type="predicted"/>
<evidence type="ECO:0000313" key="1">
    <source>
        <dbReference type="EMBL" id="MBA8951073.1"/>
    </source>
</evidence>
<keyword evidence="2" id="KW-1185">Reference proteome</keyword>